<feature type="region of interest" description="Disordered" evidence="1">
    <location>
        <begin position="22"/>
        <end position="46"/>
    </location>
</feature>
<accession>A0ABM6F0A6</accession>
<name>A0ABM6F0A6_9BURK</name>
<dbReference type="Proteomes" id="UP000177515">
    <property type="component" value="Chromosome 1"/>
</dbReference>
<evidence type="ECO:0000313" key="3">
    <source>
        <dbReference type="Proteomes" id="UP000177515"/>
    </source>
</evidence>
<reference evidence="2 3" key="1">
    <citation type="submission" date="2016-10" db="EMBL/GenBank/DDBJ databases">
        <title>Complete genome sequences of three Cupriavidus strains isolated from various Malaysian environments.</title>
        <authorList>
            <person name="Abdullah A.A.-A."/>
            <person name="Shafie N.A.H."/>
            <person name="Lau N.S."/>
        </authorList>
    </citation>
    <scope>NUCLEOTIDE SEQUENCE [LARGE SCALE GENOMIC DNA]</scope>
    <source>
        <strain evidence="2 3">USMAA1020</strain>
    </source>
</reference>
<feature type="compositionally biased region" description="Basic and acidic residues" evidence="1">
    <location>
        <begin position="36"/>
        <end position="45"/>
    </location>
</feature>
<organism evidence="2 3">
    <name type="scientific">Cupriavidus malaysiensis</name>
    <dbReference type="NCBI Taxonomy" id="367825"/>
    <lineage>
        <taxon>Bacteria</taxon>
        <taxon>Pseudomonadati</taxon>
        <taxon>Pseudomonadota</taxon>
        <taxon>Betaproteobacteria</taxon>
        <taxon>Burkholderiales</taxon>
        <taxon>Burkholderiaceae</taxon>
        <taxon>Cupriavidus</taxon>
    </lineage>
</organism>
<protein>
    <recommendedName>
        <fullName evidence="4">DUF2489 domain-containing protein</fullName>
    </recommendedName>
</protein>
<sequence length="137" mass="14789">MLPFLAAAAAIAAVTAAVKHFSSDDDTSHSSSGGSQRDEDGERRAAQRALVRRNATVQLNSLLARHGLDPGDAAIQRLVERFVTHNAASEENPFTDHFARTPPMRELAARVEAASQELDTFDAAELALQRLLNGDVR</sequence>
<evidence type="ECO:0008006" key="4">
    <source>
        <dbReference type="Google" id="ProtNLM"/>
    </source>
</evidence>
<evidence type="ECO:0000256" key="1">
    <source>
        <dbReference type="SAM" id="MobiDB-lite"/>
    </source>
</evidence>
<dbReference type="RefSeq" id="WP_071068497.1">
    <property type="nucleotide sequence ID" value="NZ_CP017754.1"/>
</dbReference>
<proteinExistence type="predicted"/>
<keyword evidence="3" id="KW-1185">Reference proteome</keyword>
<evidence type="ECO:0000313" key="2">
    <source>
        <dbReference type="EMBL" id="AOZ04683.1"/>
    </source>
</evidence>
<dbReference type="EMBL" id="CP017754">
    <property type="protein sequence ID" value="AOZ04683.1"/>
    <property type="molecule type" value="Genomic_DNA"/>
</dbReference>
<gene>
    <name evidence="2" type="ORF">BKK80_01645</name>
</gene>